<dbReference type="AlphaFoldDB" id="A0A2W5T8N1"/>
<dbReference type="InterPro" id="IPR012341">
    <property type="entry name" value="6hp_glycosidase-like_sf"/>
</dbReference>
<dbReference type="GO" id="GO:0005975">
    <property type="term" value="P:carbohydrate metabolic process"/>
    <property type="evidence" value="ECO:0007669"/>
    <property type="project" value="InterPro"/>
</dbReference>
<evidence type="ECO:0000313" key="3">
    <source>
        <dbReference type="EMBL" id="PZR11869.1"/>
    </source>
</evidence>
<evidence type="ECO:0000259" key="1">
    <source>
        <dbReference type="Pfam" id="PF00723"/>
    </source>
</evidence>
<name>A0A2W5T8N1_9BACT</name>
<dbReference type="Gene3D" id="1.50.10.10">
    <property type="match status" value="1"/>
</dbReference>
<feature type="domain" description="Trehalase-like N-terminal" evidence="2">
    <location>
        <begin position="11"/>
        <end position="156"/>
    </location>
</feature>
<evidence type="ECO:0000313" key="4">
    <source>
        <dbReference type="Proteomes" id="UP000249061"/>
    </source>
</evidence>
<dbReference type="GO" id="GO:0004553">
    <property type="term" value="F:hydrolase activity, hydrolyzing O-glycosyl compounds"/>
    <property type="evidence" value="ECO:0007669"/>
    <property type="project" value="TreeGrafter"/>
</dbReference>
<dbReference type="Pfam" id="PF19291">
    <property type="entry name" value="TREH_N"/>
    <property type="match status" value="1"/>
</dbReference>
<dbReference type="InterPro" id="IPR008928">
    <property type="entry name" value="6-hairpin_glycosidase_sf"/>
</dbReference>
<dbReference type="PANTHER" id="PTHR31616">
    <property type="entry name" value="TREHALASE"/>
    <property type="match status" value="1"/>
</dbReference>
<evidence type="ECO:0000259" key="2">
    <source>
        <dbReference type="Pfam" id="PF19291"/>
    </source>
</evidence>
<accession>A0A2W5T8N1</accession>
<dbReference type="InterPro" id="IPR011613">
    <property type="entry name" value="GH15-like"/>
</dbReference>
<dbReference type="SUPFAM" id="SSF48208">
    <property type="entry name" value="Six-hairpin glycosidases"/>
    <property type="match status" value="1"/>
</dbReference>
<feature type="domain" description="GH15-like" evidence="1">
    <location>
        <begin position="217"/>
        <end position="579"/>
    </location>
</feature>
<dbReference type="Pfam" id="PF00723">
    <property type="entry name" value="Glyco_hydro_15"/>
    <property type="match status" value="1"/>
</dbReference>
<proteinExistence type="predicted"/>
<sequence length="597" mass="66508">MMHPHLDYGAIGNGRVLALVGPDSGIDWLCLPRFDSASVFARILDTEKGGTFLIRPESGIVRGDWKYVRNTNVLRGVFESGDASWEIIDFAPRMVKGHGYDAPVELVRIVRPLKGAPRIVVEFDPRPDYARVTPRLLEVGDSIMVEGSHVPLRLMTDAPIPFITQRMPLTLTQPYVFVLSTNPSREQVRASEANFMLEETIAGWRQYARTLALPGFADEHVIRSALCLALHANVDTGGIIAAATTSIPEALNTPRTWDYRYCWLRDAAFVVEALRRVSKTEIGEHFVKFLRHVAEAGPLQPLYGVAGERELPEVTLDHLAGFGGTGPVRVGNAAALQQQNDLNGELLLCLDSMLGDPRVVLDDAESWYPLVQRLVEEAITIAPQPDTGIWEFRSILRHYTFSRAMCWAAMERGAAIARRLGHHEDAARWAAHARREQEVVLSRGYSEKWGCFTQALDGQWADAANLLFPSMGIIDARDSRFQNTLADYEKRLVRGGLMLRYVNEDDFGETTSAFTICSFWWAESLALSGRLDDAIALFNRLLRFSNPLGLYSEDVEPETGQLLGNFPQAYTHVGLIHAAVTIGELLAAREGRVRAWA</sequence>
<dbReference type="Proteomes" id="UP000249061">
    <property type="component" value="Unassembled WGS sequence"/>
</dbReference>
<gene>
    <name evidence="3" type="ORF">DI536_16170</name>
</gene>
<dbReference type="InterPro" id="IPR045582">
    <property type="entry name" value="Trehalase-like_N"/>
</dbReference>
<comment type="caution">
    <text evidence="3">The sequence shown here is derived from an EMBL/GenBank/DDBJ whole genome shotgun (WGS) entry which is preliminary data.</text>
</comment>
<reference evidence="3 4" key="1">
    <citation type="submission" date="2017-08" db="EMBL/GenBank/DDBJ databases">
        <title>Infants hospitalized years apart are colonized by the same room-sourced microbial strains.</title>
        <authorList>
            <person name="Brooks B."/>
            <person name="Olm M.R."/>
            <person name="Firek B.A."/>
            <person name="Baker R."/>
            <person name="Thomas B.C."/>
            <person name="Morowitz M.J."/>
            <person name="Banfield J.F."/>
        </authorList>
    </citation>
    <scope>NUCLEOTIDE SEQUENCE [LARGE SCALE GENOMIC DNA]</scope>
    <source>
        <strain evidence="3">S2_003_000_R2_14</strain>
    </source>
</reference>
<dbReference type="PANTHER" id="PTHR31616:SF0">
    <property type="entry name" value="GLUCAN 1,4-ALPHA-GLUCOSIDASE"/>
    <property type="match status" value="1"/>
</dbReference>
<dbReference type="EMBL" id="QFQP01000013">
    <property type="protein sequence ID" value="PZR11869.1"/>
    <property type="molecule type" value="Genomic_DNA"/>
</dbReference>
<organism evidence="3 4">
    <name type="scientific">Archangium gephyra</name>
    <dbReference type="NCBI Taxonomy" id="48"/>
    <lineage>
        <taxon>Bacteria</taxon>
        <taxon>Pseudomonadati</taxon>
        <taxon>Myxococcota</taxon>
        <taxon>Myxococcia</taxon>
        <taxon>Myxococcales</taxon>
        <taxon>Cystobacterineae</taxon>
        <taxon>Archangiaceae</taxon>
        <taxon>Archangium</taxon>
    </lineage>
</organism>
<protein>
    <submittedName>
        <fullName evidence="3">Glucoamylase</fullName>
    </submittedName>
</protein>